<protein>
    <submittedName>
        <fullName evidence="1">Uncharacterized protein</fullName>
    </submittedName>
</protein>
<organism evidence="1 2">
    <name type="scientific">Flavobacterium frigoris (strain PS1)</name>
    <dbReference type="NCBI Taxonomy" id="1086011"/>
    <lineage>
        <taxon>Bacteria</taxon>
        <taxon>Pseudomonadati</taxon>
        <taxon>Bacteroidota</taxon>
        <taxon>Flavobacteriia</taxon>
        <taxon>Flavobacteriales</taxon>
        <taxon>Flavobacteriaceae</taxon>
        <taxon>Flavobacterium</taxon>
    </lineage>
</organism>
<accession>H7FMY6</accession>
<dbReference type="EMBL" id="AHKF01000010">
    <property type="protein sequence ID" value="EIA10120.1"/>
    <property type="molecule type" value="Genomic_DNA"/>
</dbReference>
<evidence type="ECO:0000313" key="2">
    <source>
        <dbReference type="Proteomes" id="UP000005566"/>
    </source>
</evidence>
<sequence>MAEKALKSMLQDITNKKGINSSLNWSLFYYNSEFNSCEKLFY</sequence>
<comment type="caution">
    <text evidence="1">The sequence shown here is derived from an EMBL/GenBank/DDBJ whole genome shotgun (WGS) entry which is preliminary data.</text>
</comment>
<proteinExistence type="predicted"/>
<dbReference type="AlphaFoldDB" id="H7FMY6"/>
<reference evidence="1 2" key="1">
    <citation type="journal article" date="2014" name="Acta Crystallogr. D">
        <title>Structure-based characterization and antifreeze properties of a hyperactive ice-binding protein from the Antarctic bacterium Flavobacterium frigoris PS1.</title>
        <authorList>
            <person name="Do H."/>
            <person name="Kim S.J."/>
            <person name="Kim H.J."/>
            <person name="Lee J.H."/>
        </authorList>
    </citation>
    <scope>NUCLEOTIDE SEQUENCE [LARGE SCALE GENOMIC DNA]</scope>
    <source>
        <strain evidence="1 2">PS1</strain>
    </source>
</reference>
<evidence type="ECO:0000313" key="1">
    <source>
        <dbReference type="EMBL" id="EIA10120.1"/>
    </source>
</evidence>
<dbReference type="PATRIC" id="fig|1086011.3.peg.789"/>
<name>H7FMY6_FLAFP</name>
<gene>
    <name evidence="1" type="ORF">HJ01_00802</name>
</gene>
<keyword evidence="2" id="KW-1185">Reference proteome</keyword>
<dbReference type="Proteomes" id="UP000005566">
    <property type="component" value="Unassembled WGS sequence"/>
</dbReference>